<comment type="caution">
    <text evidence="2">The sequence shown here is derived from an EMBL/GenBank/DDBJ whole genome shotgun (WGS) entry which is preliminary data.</text>
</comment>
<evidence type="ECO:0000256" key="1">
    <source>
        <dbReference type="SAM" id="MobiDB-lite"/>
    </source>
</evidence>
<keyword evidence="3" id="KW-1185">Reference proteome</keyword>
<gene>
    <name evidence="2" type="ORF">B0H67DRAFT_149712</name>
</gene>
<sequence length="151" mass="16972">MFGLLARIITRLTRARGRRQRRPSINDSDSSRNSTHATVRTNTASTAWTATANPMASTKKQPVKDVVHQNVTSRYLKKDTLQELLEQLFPGQKDFNIRVRLARPAEQTHTASHAAHRMVRIYQVGLADGKPCRADEGRPVVFLRAAESGRL</sequence>
<dbReference type="EMBL" id="JAUKUA010000003">
    <property type="protein sequence ID" value="KAK0719273.1"/>
    <property type="molecule type" value="Genomic_DNA"/>
</dbReference>
<protein>
    <submittedName>
        <fullName evidence="2">Uncharacterized protein</fullName>
    </submittedName>
</protein>
<feature type="compositionally biased region" description="Polar residues" evidence="1">
    <location>
        <begin position="23"/>
        <end position="40"/>
    </location>
</feature>
<dbReference type="AlphaFoldDB" id="A0AA40ANV1"/>
<feature type="compositionally biased region" description="Low complexity" evidence="1">
    <location>
        <begin position="41"/>
        <end position="53"/>
    </location>
</feature>
<feature type="region of interest" description="Disordered" evidence="1">
    <location>
        <begin position="15"/>
        <end position="64"/>
    </location>
</feature>
<evidence type="ECO:0000313" key="2">
    <source>
        <dbReference type="EMBL" id="KAK0719273.1"/>
    </source>
</evidence>
<name>A0AA40ANV1_9PEZI</name>
<evidence type="ECO:0000313" key="3">
    <source>
        <dbReference type="Proteomes" id="UP001172102"/>
    </source>
</evidence>
<reference evidence="2" key="1">
    <citation type="submission" date="2023-06" db="EMBL/GenBank/DDBJ databases">
        <title>Genome-scale phylogeny and comparative genomics of the fungal order Sordariales.</title>
        <authorList>
            <consortium name="Lawrence Berkeley National Laboratory"/>
            <person name="Hensen N."/>
            <person name="Bonometti L."/>
            <person name="Westerberg I."/>
            <person name="Brannstrom I.O."/>
            <person name="Guillou S."/>
            <person name="Cros-Aarteil S."/>
            <person name="Calhoun S."/>
            <person name="Haridas S."/>
            <person name="Kuo A."/>
            <person name="Mondo S."/>
            <person name="Pangilinan J."/>
            <person name="Riley R."/>
            <person name="Labutti K."/>
            <person name="Andreopoulos B."/>
            <person name="Lipzen A."/>
            <person name="Chen C."/>
            <person name="Yanf M."/>
            <person name="Daum C."/>
            <person name="Ng V."/>
            <person name="Clum A."/>
            <person name="Steindorff A."/>
            <person name="Ohm R."/>
            <person name="Martin F."/>
            <person name="Silar P."/>
            <person name="Natvig D."/>
            <person name="Lalanne C."/>
            <person name="Gautier V."/>
            <person name="Ament-Velasquez S.L."/>
            <person name="Kruys A."/>
            <person name="Hutchinson M.I."/>
            <person name="Powell A.J."/>
            <person name="Barry K."/>
            <person name="Miller A.N."/>
            <person name="Grigoriev I.V."/>
            <person name="Debuchy R."/>
            <person name="Gladieux P."/>
            <person name="Thoren M.H."/>
            <person name="Johannesson H."/>
        </authorList>
    </citation>
    <scope>NUCLEOTIDE SEQUENCE</scope>
    <source>
        <strain evidence="2">SMH4607-1</strain>
    </source>
</reference>
<proteinExistence type="predicted"/>
<accession>A0AA40ANV1</accession>
<organism evidence="2 3">
    <name type="scientific">Lasiosphaeris hirsuta</name>
    <dbReference type="NCBI Taxonomy" id="260670"/>
    <lineage>
        <taxon>Eukaryota</taxon>
        <taxon>Fungi</taxon>
        <taxon>Dikarya</taxon>
        <taxon>Ascomycota</taxon>
        <taxon>Pezizomycotina</taxon>
        <taxon>Sordariomycetes</taxon>
        <taxon>Sordariomycetidae</taxon>
        <taxon>Sordariales</taxon>
        <taxon>Lasiosphaeriaceae</taxon>
        <taxon>Lasiosphaeris</taxon>
    </lineage>
</organism>
<dbReference type="Proteomes" id="UP001172102">
    <property type="component" value="Unassembled WGS sequence"/>
</dbReference>